<reference evidence="1" key="1">
    <citation type="submission" date="2022-10" db="EMBL/GenBank/DDBJ databases">
        <title>Culturing micro-colonial fungi from biological soil crusts in the Mojave desert and describing Neophaeococcomyces mojavensis, and introducing the new genera and species Taxawa tesnikishii.</title>
        <authorList>
            <person name="Kurbessoian T."/>
            <person name="Stajich J.E."/>
        </authorList>
    </citation>
    <scope>NUCLEOTIDE SEQUENCE</scope>
    <source>
        <strain evidence="1">JES_115</strain>
    </source>
</reference>
<protein>
    <submittedName>
        <fullName evidence="1">Uncharacterized protein</fullName>
    </submittedName>
</protein>
<evidence type="ECO:0000313" key="1">
    <source>
        <dbReference type="EMBL" id="KAJ9646446.1"/>
    </source>
</evidence>
<comment type="caution">
    <text evidence="1">The sequence shown here is derived from an EMBL/GenBank/DDBJ whole genome shotgun (WGS) entry which is preliminary data.</text>
</comment>
<dbReference type="EMBL" id="JAPDRP010000006">
    <property type="protein sequence ID" value="KAJ9646446.1"/>
    <property type="molecule type" value="Genomic_DNA"/>
</dbReference>
<evidence type="ECO:0000313" key="2">
    <source>
        <dbReference type="Proteomes" id="UP001172680"/>
    </source>
</evidence>
<name>A0ACC2ZGQ4_9PEZI</name>
<gene>
    <name evidence="1" type="ORF">H2199_002495</name>
</gene>
<proteinExistence type="predicted"/>
<accession>A0ACC2ZGQ4</accession>
<sequence length="1324" mass="147160">MASLPPNASVTEIEEELLFTRLLMDSIDPESDDAEAQRQEHQQTLEVLENMLNSRQQVLAFDGTSDYPESYYLQPQVAGPSSAASSGQSATQFFPPEAASRKRPRTQSGPSLQPQPNKSRRTTPSPSTTSPGTPSSFESLELAEPGFEQQRGGTYVTRDAAMQRALEQQKEAEAMAAERARRAREDAAIAQSYMRPQSRAPSSTQNRTQAVLNRDGSFRREYSANTQPYNSSNGIQGPKTVHGIYATPEPSSSGMSRVPILPASPSGTGRAAHGWGTHLAVPKVEGGISPPALSRTSYRPSTGGSDIIDLTGDDDDDAEDVKIIQPTQPTAPQAPSRPPRNGYPWDATRLQHRTLPNGQQQYTTIPNVPSNSNIPTYPATVYSAGQSQYPGYPGYPGYPYFDPYGMPLSQAMTEALHRSQSKYVGSMPGAFPGSELSNHAGPNGSSRVVPAYRASGWAGATANPNVAGGLSVDDLDDLPGTATSRGYGYDRDMNPYAHIMAQDGAANKEDLENLLKNIRPDQDLPPELREGTPDALKCILMEHQKLGLSWLKKMEEGSNKGGILADDMGLGKTIQALALILSRPSEDPRRKTTLIIAPVALMRQWQREIATKVKDRYALKVRIHHGQSRAKDFRKLRDCDVVLTTFGTVATEFKRKEEWDKIKANNPNALPGPKHSLALLGDESLWYRIIIDEAQCIKNRNTQASKAACLLHSQYRFCMTGTPMMNNVEELQALIQFLRIAPYNNFKKFRYDIKAGMSKHSDSFAFQQSMKKLQVLLKAIMCRRTKTSQIDGKPILQLPPRVTEKKYAIFSEDETQLYSALEKKTQLAVNKYLKAGTAMKNYANMLVLLLRLRQACCHPHLITDLSVTGATEISADDMIALAAQLTDEVVNRIKEVKGNFECPICYDAVENPAIFIPCGHDTCGECFSKISDPSRAIALGEDATTADVVCPECRSKINPKKIIDYNAFKKVHQPELLSQIDVAEDEEEEEGSDSESDSSDDDDEDGMEGSDLDGFIVPDGVEDDEDEAERKPKIKKKSKVKAEVKDEDEDGYKPLGKLKFKKSRDEDEDETESDEEPVRNSKSKKSKATSEGIYTNFHQILIQKNGKGKEKAKKKSKAKTLAELKKESTKNKAAKQKYLRRLRRDYITSAKIDKTLEILREVQANDPSEKTIIFSQWTSLLDLLEIPISDEKWDYQRYDGSMDARQRADAVQYFEDRPSCKVMLVSLKAGNAGLNLTAASQVIILDPFWNPYIEEQAIDRAHRIGQQRPVQVHRIFVEGTVEDRIYELQEKKRDLISSALDEKAGQSISRLNLKELTYLFGITT</sequence>
<keyword evidence="2" id="KW-1185">Reference proteome</keyword>
<dbReference type="Proteomes" id="UP001172680">
    <property type="component" value="Unassembled WGS sequence"/>
</dbReference>
<organism evidence="1 2">
    <name type="scientific">Coniosporium tulheliwenetii</name>
    <dbReference type="NCBI Taxonomy" id="3383036"/>
    <lineage>
        <taxon>Eukaryota</taxon>
        <taxon>Fungi</taxon>
        <taxon>Dikarya</taxon>
        <taxon>Ascomycota</taxon>
        <taxon>Pezizomycotina</taxon>
        <taxon>Dothideomycetes</taxon>
        <taxon>Dothideomycetes incertae sedis</taxon>
        <taxon>Coniosporium</taxon>
    </lineage>
</organism>